<dbReference type="EMBL" id="JAHQIW010005348">
    <property type="protein sequence ID" value="KAJ1365724.1"/>
    <property type="molecule type" value="Genomic_DNA"/>
</dbReference>
<proteinExistence type="predicted"/>
<evidence type="ECO:0000313" key="3">
    <source>
        <dbReference type="Proteomes" id="UP001196413"/>
    </source>
</evidence>
<feature type="region of interest" description="Disordered" evidence="1">
    <location>
        <begin position="17"/>
        <end position="40"/>
    </location>
</feature>
<name>A0AAD5QXA8_PARTN</name>
<evidence type="ECO:0000313" key="2">
    <source>
        <dbReference type="EMBL" id="KAJ1365724.1"/>
    </source>
</evidence>
<evidence type="ECO:0000256" key="1">
    <source>
        <dbReference type="SAM" id="MobiDB-lite"/>
    </source>
</evidence>
<dbReference type="Proteomes" id="UP001196413">
    <property type="component" value="Unassembled WGS sequence"/>
</dbReference>
<gene>
    <name evidence="2" type="ORF">KIN20_026142</name>
</gene>
<sequence length="75" mass="8450">MPGDDRPVEIIELLEVEETEKTLKEPTSNRHDKHQSTKSNTFCGGKSNGASCAEVFDDSKCERIPEVFVYGQPFF</sequence>
<dbReference type="AlphaFoldDB" id="A0AAD5QXA8"/>
<reference evidence="2" key="1">
    <citation type="submission" date="2021-06" db="EMBL/GenBank/DDBJ databases">
        <title>Parelaphostrongylus tenuis whole genome reference sequence.</title>
        <authorList>
            <person name="Garwood T.J."/>
            <person name="Larsen P.A."/>
            <person name="Fountain-Jones N.M."/>
            <person name="Garbe J.R."/>
            <person name="Macchietto M.G."/>
            <person name="Kania S.A."/>
            <person name="Gerhold R.W."/>
            <person name="Richards J.E."/>
            <person name="Wolf T.M."/>
        </authorList>
    </citation>
    <scope>NUCLEOTIDE SEQUENCE</scope>
    <source>
        <strain evidence="2">MNPRO001-30</strain>
        <tissue evidence="2">Meninges</tissue>
    </source>
</reference>
<feature type="compositionally biased region" description="Basic and acidic residues" evidence="1">
    <location>
        <begin position="19"/>
        <end position="30"/>
    </location>
</feature>
<comment type="caution">
    <text evidence="2">The sequence shown here is derived from an EMBL/GenBank/DDBJ whole genome shotgun (WGS) entry which is preliminary data.</text>
</comment>
<organism evidence="2 3">
    <name type="scientific">Parelaphostrongylus tenuis</name>
    <name type="common">Meningeal worm</name>
    <dbReference type="NCBI Taxonomy" id="148309"/>
    <lineage>
        <taxon>Eukaryota</taxon>
        <taxon>Metazoa</taxon>
        <taxon>Ecdysozoa</taxon>
        <taxon>Nematoda</taxon>
        <taxon>Chromadorea</taxon>
        <taxon>Rhabditida</taxon>
        <taxon>Rhabditina</taxon>
        <taxon>Rhabditomorpha</taxon>
        <taxon>Strongyloidea</taxon>
        <taxon>Metastrongylidae</taxon>
        <taxon>Parelaphostrongylus</taxon>
    </lineage>
</organism>
<keyword evidence="3" id="KW-1185">Reference proteome</keyword>
<protein>
    <submittedName>
        <fullName evidence="2">Uncharacterized protein</fullName>
    </submittedName>
</protein>
<accession>A0AAD5QXA8</accession>